<feature type="non-terminal residue" evidence="8">
    <location>
        <position position="1"/>
    </location>
</feature>
<feature type="transmembrane region" description="Helical" evidence="6">
    <location>
        <begin position="28"/>
        <end position="51"/>
    </location>
</feature>
<evidence type="ECO:0000259" key="7">
    <source>
        <dbReference type="Pfam" id="PF20684"/>
    </source>
</evidence>
<keyword evidence="4 6" id="KW-0472">Membrane</keyword>
<dbReference type="GO" id="GO:0016020">
    <property type="term" value="C:membrane"/>
    <property type="evidence" value="ECO:0007669"/>
    <property type="project" value="UniProtKB-SubCell"/>
</dbReference>
<feature type="transmembrane region" description="Helical" evidence="6">
    <location>
        <begin position="192"/>
        <end position="215"/>
    </location>
</feature>
<dbReference type="InterPro" id="IPR052337">
    <property type="entry name" value="SAT4-like"/>
</dbReference>
<proteinExistence type="inferred from homology"/>
<feature type="transmembrane region" description="Helical" evidence="6">
    <location>
        <begin position="72"/>
        <end position="99"/>
    </location>
</feature>
<keyword evidence="3 6" id="KW-1133">Transmembrane helix</keyword>
<feature type="non-terminal residue" evidence="8">
    <location>
        <position position="260"/>
    </location>
</feature>
<dbReference type="OrthoDB" id="4682787at2759"/>
<dbReference type="AlphaFoldDB" id="A0A6G1ILT5"/>
<keyword evidence="2 6" id="KW-0812">Transmembrane</keyword>
<comment type="subcellular location">
    <subcellularLocation>
        <location evidence="1">Membrane</location>
        <topology evidence="1">Multi-pass membrane protein</topology>
    </subcellularLocation>
</comment>
<reference evidence="8" key="1">
    <citation type="journal article" date="2020" name="Stud. Mycol.">
        <title>101 Dothideomycetes genomes: a test case for predicting lifestyles and emergence of pathogens.</title>
        <authorList>
            <person name="Haridas S."/>
            <person name="Albert R."/>
            <person name="Binder M."/>
            <person name="Bloem J."/>
            <person name="Labutti K."/>
            <person name="Salamov A."/>
            <person name="Andreopoulos B."/>
            <person name="Baker S."/>
            <person name="Barry K."/>
            <person name="Bills G."/>
            <person name="Bluhm B."/>
            <person name="Cannon C."/>
            <person name="Castanera R."/>
            <person name="Culley D."/>
            <person name="Daum C."/>
            <person name="Ezra D."/>
            <person name="Gonzalez J."/>
            <person name="Henrissat B."/>
            <person name="Kuo A."/>
            <person name="Liang C."/>
            <person name="Lipzen A."/>
            <person name="Lutzoni F."/>
            <person name="Magnuson J."/>
            <person name="Mondo S."/>
            <person name="Nolan M."/>
            <person name="Ohm R."/>
            <person name="Pangilinan J."/>
            <person name="Park H.-J."/>
            <person name="Ramirez L."/>
            <person name="Alfaro M."/>
            <person name="Sun H."/>
            <person name="Tritt A."/>
            <person name="Yoshinaga Y."/>
            <person name="Zwiers L.-H."/>
            <person name="Turgeon B."/>
            <person name="Goodwin S."/>
            <person name="Spatafora J."/>
            <person name="Crous P."/>
            <person name="Grigoriev I."/>
        </authorList>
    </citation>
    <scope>NUCLEOTIDE SEQUENCE</scope>
    <source>
        <strain evidence="8">CBS 122367</strain>
    </source>
</reference>
<dbReference type="PANTHER" id="PTHR33048">
    <property type="entry name" value="PTH11-LIKE INTEGRAL MEMBRANE PROTEIN (AFU_ORTHOLOGUE AFUA_5G11245)"/>
    <property type="match status" value="1"/>
</dbReference>
<dbReference type="Pfam" id="PF20684">
    <property type="entry name" value="Fung_rhodopsin"/>
    <property type="match status" value="1"/>
</dbReference>
<name>A0A6G1ILT5_9PLEO</name>
<evidence type="ECO:0000256" key="3">
    <source>
        <dbReference type="ARBA" id="ARBA00022989"/>
    </source>
</evidence>
<dbReference type="Proteomes" id="UP000799291">
    <property type="component" value="Unassembled WGS sequence"/>
</dbReference>
<keyword evidence="9" id="KW-1185">Reference proteome</keyword>
<evidence type="ECO:0000256" key="4">
    <source>
        <dbReference type="ARBA" id="ARBA00023136"/>
    </source>
</evidence>
<evidence type="ECO:0000256" key="6">
    <source>
        <dbReference type="SAM" id="Phobius"/>
    </source>
</evidence>
<feature type="transmembrane region" description="Helical" evidence="6">
    <location>
        <begin position="111"/>
        <end position="135"/>
    </location>
</feature>
<evidence type="ECO:0000313" key="9">
    <source>
        <dbReference type="Proteomes" id="UP000799291"/>
    </source>
</evidence>
<evidence type="ECO:0000256" key="5">
    <source>
        <dbReference type="ARBA" id="ARBA00038359"/>
    </source>
</evidence>
<protein>
    <recommendedName>
        <fullName evidence="7">Rhodopsin domain-containing protein</fullName>
    </recommendedName>
</protein>
<evidence type="ECO:0000256" key="1">
    <source>
        <dbReference type="ARBA" id="ARBA00004141"/>
    </source>
</evidence>
<dbReference type="InterPro" id="IPR049326">
    <property type="entry name" value="Rhodopsin_dom_fungi"/>
</dbReference>
<organism evidence="8 9">
    <name type="scientific">Lentithecium fluviatile CBS 122367</name>
    <dbReference type="NCBI Taxonomy" id="1168545"/>
    <lineage>
        <taxon>Eukaryota</taxon>
        <taxon>Fungi</taxon>
        <taxon>Dikarya</taxon>
        <taxon>Ascomycota</taxon>
        <taxon>Pezizomycotina</taxon>
        <taxon>Dothideomycetes</taxon>
        <taxon>Pleosporomycetidae</taxon>
        <taxon>Pleosporales</taxon>
        <taxon>Massarineae</taxon>
        <taxon>Lentitheciaceae</taxon>
        <taxon>Lentithecium</taxon>
    </lineage>
</organism>
<sequence>LTVLCTFFAVWRIIVRFRLNWKLGWSDYWMILATLLNVVDTVFYVLCAYAGQGRLLRDSVYSSMAPEDKRKLLHYIFFNQSCNLMIMGVVRLSICAYLMSLNFSKSFRIIIWVTTFVMVVCNFILPSINIFGWCVPMSMRWDHRVKGHCKSAQFRTSIAYTNAAANVATDLVFAATPIIYLRSVKLSRRTQWGVRAVFILCLAGTVTSCTSFPIVEYNYESVTLTIWSHAEVTVGLVTANLPPLRNTFDKVFKVIIPDSI</sequence>
<evidence type="ECO:0000313" key="8">
    <source>
        <dbReference type="EMBL" id="KAF2678950.1"/>
    </source>
</evidence>
<feature type="domain" description="Rhodopsin" evidence="7">
    <location>
        <begin position="11"/>
        <end position="249"/>
    </location>
</feature>
<gene>
    <name evidence="8" type="ORF">K458DRAFT_245334</name>
</gene>
<accession>A0A6G1ILT5</accession>
<evidence type="ECO:0000256" key="2">
    <source>
        <dbReference type="ARBA" id="ARBA00022692"/>
    </source>
</evidence>
<dbReference type="PANTHER" id="PTHR33048:SF163">
    <property type="entry name" value="INTEGRAL MEMBRANE PROTEIN (AFU_ORTHOLOGUE AFUA_8G05510)"/>
    <property type="match status" value="1"/>
</dbReference>
<comment type="similarity">
    <text evidence="5">Belongs to the SAT4 family.</text>
</comment>
<dbReference type="EMBL" id="MU005607">
    <property type="protein sequence ID" value="KAF2678950.1"/>
    <property type="molecule type" value="Genomic_DNA"/>
</dbReference>